<gene>
    <name evidence="2" type="ORF">K489DRAFT_398204</name>
</gene>
<protein>
    <submittedName>
        <fullName evidence="2">Uncharacterized protein</fullName>
    </submittedName>
</protein>
<reference evidence="2" key="2">
    <citation type="submission" date="2020-04" db="EMBL/GenBank/DDBJ databases">
        <authorList>
            <consortium name="NCBI Genome Project"/>
        </authorList>
    </citation>
    <scope>NUCLEOTIDE SEQUENCE</scope>
    <source>
        <strain evidence="2">CBS 342.82</strain>
    </source>
</reference>
<evidence type="ECO:0000313" key="1">
    <source>
        <dbReference type="Proteomes" id="UP000504637"/>
    </source>
</evidence>
<dbReference type="GeneID" id="54364729"/>
<organism evidence="2">
    <name type="scientific">Dissoconium aciculare CBS 342.82</name>
    <dbReference type="NCBI Taxonomy" id="1314786"/>
    <lineage>
        <taxon>Eukaryota</taxon>
        <taxon>Fungi</taxon>
        <taxon>Dikarya</taxon>
        <taxon>Ascomycota</taxon>
        <taxon>Pezizomycotina</taxon>
        <taxon>Dothideomycetes</taxon>
        <taxon>Dothideomycetidae</taxon>
        <taxon>Mycosphaerellales</taxon>
        <taxon>Dissoconiaceae</taxon>
        <taxon>Dissoconium</taxon>
    </lineage>
</organism>
<sequence length="238" mass="25828">MSEGGFSSLLSCQLRATTPVHSHLAVRPPENFTKRTFPAKTGLRPNSPLATPACSLAMPAELPQAKRTARSLACMQGHINHMTHRICLKEGTKFMSSTNRREVGNLGDEKQTYLQRQHTTGPVRSHSQLDATVHLQVTMGGLSIINPSLEGRAAFSGAKSVVRLGVSYRLVSRFSIATATGETLQRSYRRSMDIGSVAVHAVLLGTSLPCGVDVTMISVSYIANSFSRELPLKRNVLN</sequence>
<dbReference type="RefSeq" id="XP_033462852.1">
    <property type="nucleotide sequence ID" value="XM_033606929.1"/>
</dbReference>
<proteinExistence type="predicted"/>
<dbReference type="Proteomes" id="UP000504637">
    <property type="component" value="Unplaced"/>
</dbReference>
<reference evidence="2" key="3">
    <citation type="submission" date="2025-08" db="UniProtKB">
        <authorList>
            <consortium name="RefSeq"/>
        </authorList>
    </citation>
    <scope>IDENTIFICATION</scope>
    <source>
        <strain evidence="2">CBS 342.82</strain>
    </source>
</reference>
<name>A0A6J3MCR5_9PEZI</name>
<keyword evidence="1" id="KW-1185">Reference proteome</keyword>
<reference evidence="2" key="1">
    <citation type="submission" date="2020-01" db="EMBL/GenBank/DDBJ databases">
        <authorList>
            <consortium name="DOE Joint Genome Institute"/>
            <person name="Haridas S."/>
            <person name="Albert R."/>
            <person name="Binder M."/>
            <person name="Bloem J."/>
            <person name="Labutti K."/>
            <person name="Salamov A."/>
            <person name="Andreopoulos B."/>
            <person name="Baker S.E."/>
            <person name="Barry K."/>
            <person name="Bills G."/>
            <person name="Bluhm B.H."/>
            <person name="Cannon C."/>
            <person name="Castanera R."/>
            <person name="Culley D.E."/>
            <person name="Daum C."/>
            <person name="Ezra D."/>
            <person name="Gonzalez J.B."/>
            <person name="Henrissat B."/>
            <person name="Kuo A."/>
            <person name="Liang C."/>
            <person name="Lipzen A."/>
            <person name="Lutzoni F."/>
            <person name="Magnuson J."/>
            <person name="Mondo S."/>
            <person name="Nolan M."/>
            <person name="Ohm R."/>
            <person name="Pangilinan J."/>
            <person name="Park H.-J."/>
            <person name="Ramirez L."/>
            <person name="Alfaro M."/>
            <person name="Sun H."/>
            <person name="Tritt A."/>
            <person name="Yoshinaga Y."/>
            <person name="Zwiers L.-H."/>
            <person name="Turgeon B.G."/>
            <person name="Goodwin S.B."/>
            <person name="Spatafora J.W."/>
            <person name="Crous P.W."/>
            <person name="Grigoriev I.V."/>
        </authorList>
    </citation>
    <scope>NUCLEOTIDE SEQUENCE</scope>
    <source>
        <strain evidence="2">CBS 342.82</strain>
    </source>
</reference>
<accession>A0A6J3MCR5</accession>
<dbReference type="AlphaFoldDB" id="A0A6J3MCR5"/>
<evidence type="ECO:0000313" key="2">
    <source>
        <dbReference type="RefSeq" id="XP_033462852.1"/>
    </source>
</evidence>